<dbReference type="Proteomes" id="UP000594263">
    <property type="component" value="Unplaced"/>
</dbReference>
<proteinExistence type="inferred from homology"/>
<evidence type="ECO:0000313" key="3">
    <source>
        <dbReference type="EnsemblPlants" id="Kaladp0047s0006.1.v1.1.CDS.1"/>
    </source>
</evidence>
<evidence type="ECO:0000256" key="1">
    <source>
        <dbReference type="ARBA" id="ARBA00006974"/>
    </source>
</evidence>
<dbReference type="InterPro" id="IPR003676">
    <property type="entry name" value="SAUR_fam"/>
</dbReference>
<evidence type="ECO:0000256" key="2">
    <source>
        <dbReference type="SAM" id="MobiDB-lite"/>
    </source>
</evidence>
<evidence type="ECO:0008006" key="5">
    <source>
        <dbReference type="Google" id="ProtNLM"/>
    </source>
</evidence>
<sequence length="132" mass="15041">MLRFSKALKFLKRHLFQVRASKDHHLRSNHGAGETQRHPPHCQPEAVHQAVAQRRLRSHPSGHIAVCVGAQLKRFVFRASYLNHPLFASLLAQAEEELGFASQGPLVIPCDESTFEEEVNNEGENKRRRTED</sequence>
<dbReference type="GO" id="GO:0009733">
    <property type="term" value="P:response to auxin"/>
    <property type="evidence" value="ECO:0007669"/>
    <property type="project" value="InterPro"/>
</dbReference>
<dbReference type="Gramene" id="Kaladp0047s0006.1.v1.1">
    <property type="protein sequence ID" value="Kaladp0047s0006.1.v1.1.CDS.1"/>
    <property type="gene ID" value="Kaladp0047s0006.v1.1"/>
</dbReference>
<reference evidence="3" key="1">
    <citation type="submission" date="2021-01" db="UniProtKB">
        <authorList>
            <consortium name="EnsemblPlants"/>
        </authorList>
    </citation>
    <scope>IDENTIFICATION</scope>
</reference>
<protein>
    <recommendedName>
        <fullName evidence="5">SAUR family protein</fullName>
    </recommendedName>
</protein>
<feature type="region of interest" description="Disordered" evidence="2">
    <location>
        <begin position="22"/>
        <end position="46"/>
    </location>
</feature>
<keyword evidence="4" id="KW-1185">Reference proteome</keyword>
<name>A0A7N0TVR1_KALFE</name>
<dbReference type="PANTHER" id="PTHR31374">
    <property type="entry name" value="AUXIN-INDUCED PROTEIN-LIKE-RELATED"/>
    <property type="match status" value="1"/>
</dbReference>
<evidence type="ECO:0000313" key="4">
    <source>
        <dbReference type="Proteomes" id="UP000594263"/>
    </source>
</evidence>
<dbReference type="AlphaFoldDB" id="A0A7N0TVR1"/>
<dbReference type="EnsemblPlants" id="Kaladp0047s0006.1.v1.1">
    <property type="protein sequence ID" value="Kaladp0047s0006.1.v1.1.CDS.1"/>
    <property type="gene ID" value="Kaladp0047s0006.v1.1"/>
</dbReference>
<dbReference type="Pfam" id="PF02519">
    <property type="entry name" value="Auxin_inducible"/>
    <property type="match status" value="1"/>
</dbReference>
<accession>A0A7N0TVR1</accession>
<dbReference type="PANTHER" id="PTHR31374:SF119">
    <property type="entry name" value="SAUR-LIKE AUXIN-RESPONSIVE PROTEIN FAMILY"/>
    <property type="match status" value="1"/>
</dbReference>
<comment type="similarity">
    <text evidence="1">Belongs to the ARG7 family.</text>
</comment>
<organism evidence="3 4">
    <name type="scientific">Kalanchoe fedtschenkoi</name>
    <name type="common">Lavender scallops</name>
    <name type="synonym">South American air plant</name>
    <dbReference type="NCBI Taxonomy" id="63787"/>
    <lineage>
        <taxon>Eukaryota</taxon>
        <taxon>Viridiplantae</taxon>
        <taxon>Streptophyta</taxon>
        <taxon>Embryophyta</taxon>
        <taxon>Tracheophyta</taxon>
        <taxon>Spermatophyta</taxon>
        <taxon>Magnoliopsida</taxon>
        <taxon>eudicotyledons</taxon>
        <taxon>Gunneridae</taxon>
        <taxon>Pentapetalae</taxon>
        <taxon>Saxifragales</taxon>
        <taxon>Crassulaceae</taxon>
        <taxon>Kalanchoe</taxon>
    </lineage>
</organism>